<keyword evidence="2" id="KW-1185">Reference proteome</keyword>
<evidence type="ECO:0000313" key="1">
    <source>
        <dbReference type="EMBL" id="KAG5595936.1"/>
    </source>
</evidence>
<reference evidence="1 2" key="1">
    <citation type="submission" date="2020-09" db="EMBL/GenBank/DDBJ databases">
        <title>De no assembly of potato wild relative species, Solanum commersonii.</title>
        <authorList>
            <person name="Cho K."/>
        </authorList>
    </citation>
    <scope>NUCLEOTIDE SEQUENCE [LARGE SCALE GENOMIC DNA]</scope>
    <source>
        <strain evidence="1">LZ3.2</strain>
        <tissue evidence="1">Leaf</tissue>
    </source>
</reference>
<protein>
    <submittedName>
        <fullName evidence="1">Uncharacterized protein</fullName>
    </submittedName>
</protein>
<dbReference type="AlphaFoldDB" id="A0A9J5Y8R1"/>
<organism evidence="1 2">
    <name type="scientific">Solanum commersonii</name>
    <name type="common">Commerson's wild potato</name>
    <name type="synonym">Commerson's nightshade</name>
    <dbReference type="NCBI Taxonomy" id="4109"/>
    <lineage>
        <taxon>Eukaryota</taxon>
        <taxon>Viridiplantae</taxon>
        <taxon>Streptophyta</taxon>
        <taxon>Embryophyta</taxon>
        <taxon>Tracheophyta</taxon>
        <taxon>Spermatophyta</taxon>
        <taxon>Magnoliopsida</taxon>
        <taxon>eudicotyledons</taxon>
        <taxon>Gunneridae</taxon>
        <taxon>Pentapetalae</taxon>
        <taxon>asterids</taxon>
        <taxon>lamiids</taxon>
        <taxon>Solanales</taxon>
        <taxon>Solanaceae</taxon>
        <taxon>Solanoideae</taxon>
        <taxon>Solaneae</taxon>
        <taxon>Solanum</taxon>
    </lineage>
</organism>
<comment type="caution">
    <text evidence="1">The sequence shown here is derived from an EMBL/GenBank/DDBJ whole genome shotgun (WGS) entry which is preliminary data.</text>
</comment>
<name>A0A9J5Y8R1_SOLCO</name>
<accession>A0A9J5Y8R1</accession>
<proteinExistence type="predicted"/>
<evidence type="ECO:0000313" key="2">
    <source>
        <dbReference type="Proteomes" id="UP000824120"/>
    </source>
</evidence>
<dbReference type="Proteomes" id="UP000824120">
    <property type="component" value="Chromosome 7"/>
</dbReference>
<dbReference type="EMBL" id="JACXVP010000007">
    <property type="protein sequence ID" value="KAG5595936.1"/>
    <property type="molecule type" value="Genomic_DNA"/>
</dbReference>
<gene>
    <name evidence="1" type="ORF">H5410_037168</name>
</gene>
<sequence>MEPTKMHKGERWRYRTNGVTGCNISQFEILVSFRKVNFTLGLGERRKEEKGEERSRFVEISLWISSGVIPTRNVRSHSIGLVHPCTKHV</sequence>